<accession>A0ABS4E9R6</accession>
<gene>
    <name evidence="1" type="ORF">J2Z43_001062</name>
</gene>
<comment type="caution">
    <text evidence="1">The sequence shown here is derived from an EMBL/GenBank/DDBJ whole genome shotgun (WGS) entry which is preliminary data.</text>
</comment>
<name>A0ABS4E9R6_9FIRM</name>
<proteinExistence type="predicted"/>
<evidence type="ECO:0000313" key="1">
    <source>
        <dbReference type="EMBL" id="MBP1854672.1"/>
    </source>
</evidence>
<protein>
    <submittedName>
        <fullName evidence="1">Uncharacterized protein</fullName>
    </submittedName>
</protein>
<keyword evidence="2" id="KW-1185">Reference proteome</keyword>
<dbReference type="EMBL" id="JAGGJX010000001">
    <property type="protein sequence ID" value="MBP1854672.1"/>
    <property type="molecule type" value="Genomic_DNA"/>
</dbReference>
<reference evidence="1 2" key="1">
    <citation type="submission" date="2021-03" db="EMBL/GenBank/DDBJ databases">
        <title>Genomic Encyclopedia of Type Strains, Phase IV (KMG-IV): sequencing the most valuable type-strain genomes for metagenomic binning, comparative biology and taxonomic classification.</title>
        <authorList>
            <person name="Goeker M."/>
        </authorList>
    </citation>
    <scope>NUCLEOTIDE SEQUENCE [LARGE SCALE GENOMIC DNA]</scope>
    <source>
        <strain evidence="1 2">DSM 1289</strain>
    </source>
</reference>
<sequence length="75" mass="8612">MAKYKHKKSKMIIDAAPYANGLEDGFMDGKPFIYATLGKIKQEVKEWDYIAELEDGSKYLFCKVAIEKNYKKVGN</sequence>
<dbReference type="Proteomes" id="UP000767291">
    <property type="component" value="Unassembled WGS sequence"/>
</dbReference>
<organism evidence="1 2">
    <name type="scientific">Metaclostridioides mangenotii</name>
    <dbReference type="NCBI Taxonomy" id="1540"/>
    <lineage>
        <taxon>Bacteria</taxon>
        <taxon>Bacillati</taxon>
        <taxon>Bacillota</taxon>
        <taxon>Clostridia</taxon>
        <taxon>Peptostreptococcales</taxon>
        <taxon>Peptostreptococcaceae</taxon>
        <taxon>Metaclostridioides</taxon>
    </lineage>
</organism>
<evidence type="ECO:0000313" key="2">
    <source>
        <dbReference type="Proteomes" id="UP000767291"/>
    </source>
</evidence>
<dbReference type="RefSeq" id="WP_209456149.1">
    <property type="nucleotide sequence ID" value="NZ_BAAACS010000012.1"/>
</dbReference>